<evidence type="ECO:0000256" key="2">
    <source>
        <dbReference type="ARBA" id="ARBA00012486"/>
    </source>
</evidence>
<evidence type="ECO:0000256" key="4">
    <source>
        <dbReference type="ARBA" id="ARBA00022786"/>
    </source>
</evidence>
<evidence type="ECO:0000313" key="9">
    <source>
        <dbReference type="EMBL" id="CAL1529948.1"/>
    </source>
</evidence>
<dbReference type="Pfam" id="PF00179">
    <property type="entry name" value="UQ_con"/>
    <property type="match status" value="1"/>
</dbReference>
<dbReference type="SUPFAM" id="SSF54495">
    <property type="entry name" value="UBC-like"/>
    <property type="match status" value="1"/>
</dbReference>
<comment type="caution">
    <text evidence="9">The sequence shown here is derived from an EMBL/GenBank/DDBJ whole genome shotgun (WGS) entry which is preliminary data.</text>
</comment>
<dbReference type="PROSITE" id="PS50127">
    <property type="entry name" value="UBC_2"/>
    <property type="match status" value="1"/>
</dbReference>
<evidence type="ECO:0000256" key="5">
    <source>
        <dbReference type="ARBA" id="ARBA00035805"/>
    </source>
</evidence>
<comment type="catalytic activity">
    <reaction evidence="1">
        <text>S-ubiquitinyl-[E1 ubiquitin-activating enzyme]-L-cysteine + [E2 ubiquitin-conjugating enzyme]-L-cysteine = [E1 ubiquitin-activating enzyme]-L-cysteine + S-ubiquitinyl-[E2 ubiquitin-conjugating enzyme]-L-cysteine.</text>
        <dbReference type="EC" id="2.3.2.23"/>
    </reaction>
</comment>
<dbReference type="InterPro" id="IPR050113">
    <property type="entry name" value="Ub_conjugating_enzyme"/>
</dbReference>
<evidence type="ECO:0000256" key="7">
    <source>
        <dbReference type="ARBA" id="ARBA00042168"/>
    </source>
</evidence>
<name>A0AAV2HD28_LYMST</name>
<keyword evidence="3" id="KW-0808">Transferase</keyword>
<sequence>MYLALLTKKTKMTSMEKRLQKELQAMTKDPPAGVSVNTNSLSSNLSEWVVDIEGAPGTLYESERFQLGFKFTSRYPFDSPQVMFLGPNIPVHPHIYSNGHICLSILTEDWSPALSVQSVCLSIVSMLSSCKEKKLPPDNALYVRTCSKDPKKTRWWYHDNSV</sequence>
<dbReference type="Proteomes" id="UP001497497">
    <property type="component" value="Unassembled WGS sequence"/>
</dbReference>
<dbReference type="PANTHER" id="PTHR24067">
    <property type="entry name" value="UBIQUITIN-CONJUGATING ENZYME E2"/>
    <property type="match status" value="1"/>
</dbReference>
<dbReference type="Gene3D" id="3.10.110.10">
    <property type="entry name" value="Ubiquitin Conjugating Enzyme"/>
    <property type="match status" value="1"/>
</dbReference>
<gene>
    <name evidence="9" type="ORF">GSLYS_00004081001</name>
</gene>
<evidence type="ECO:0000259" key="8">
    <source>
        <dbReference type="PROSITE" id="PS50127"/>
    </source>
</evidence>
<dbReference type="InterPro" id="IPR016135">
    <property type="entry name" value="UBQ-conjugating_enzyme/RWD"/>
</dbReference>
<dbReference type="CDD" id="cd23808">
    <property type="entry name" value="UBCc_UBE2W"/>
    <property type="match status" value="1"/>
</dbReference>
<dbReference type="EMBL" id="CAXITT010000058">
    <property type="protein sequence ID" value="CAL1529948.1"/>
    <property type="molecule type" value="Genomic_DNA"/>
</dbReference>
<evidence type="ECO:0000256" key="6">
    <source>
        <dbReference type="ARBA" id="ARBA00039075"/>
    </source>
</evidence>
<proteinExistence type="predicted"/>
<dbReference type="EC" id="2.3.2.25" evidence="6"/>
<feature type="domain" description="UBC core" evidence="8">
    <location>
        <begin position="14"/>
        <end position="162"/>
    </location>
</feature>
<organism evidence="9 10">
    <name type="scientific">Lymnaea stagnalis</name>
    <name type="common">Great pond snail</name>
    <name type="synonym">Helix stagnalis</name>
    <dbReference type="NCBI Taxonomy" id="6523"/>
    <lineage>
        <taxon>Eukaryota</taxon>
        <taxon>Metazoa</taxon>
        <taxon>Spiralia</taxon>
        <taxon>Lophotrochozoa</taxon>
        <taxon>Mollusca</taxon>
        <taxon>Gastropoda</taxon>
        <taxon>Heterobranchia</taxon>
        <taxon>Euthyneura</taxon>
        <taxon>Panpulmonata</taxon>
        <taxon>Hygrophila</taxon>
        <taxon>Lymnaeoidea</taxon>
        <taxon>Lymnaeidae</taxon>
        <taxon>Lymnaea</taxon>
    </lineage>
</organism>
<evidence type="ECO:0000313" key="10">
    <source>
        <dbReference type="Proteomes" id="UP001497497"/>
    </source>
</evidence>
<dbReference type="InterPro" id="IPR000608">
    <property type="entry name" value="UBC"/>
</dbReference>
<dbReference type="EC" id="2.3.2.23" evidence="2"/>
<reference evidence="9 10" key="1">
    <citation type="submission" date="2024-04" db="EMBL/GenBank/DDBJ databases">
        <authorList>
            <consortium name="Genoscope - CEA"/>
            <person name="William W."/>
        </authorList>
    </citation>
    <scope>NUCLEOTIDE SEQUENCE [LARGE SCALE GENOMIC DNA]</scope>
</reference>
<dbReference type="GO" id="GO:0061631">
    <property type="term" value="F:ubiquitin conjugating enzyme activity"/>
    <property type="evidence" value="ECO:0007669"/>
    <property type="project" value="UniProtKB-EC"/>
</dbReference>
<keyword evidence="10" id="KW-1185">Reference proteome</keyword>
<comment type="catalytic activity">
    <reaction evidence="5">
        <text>S-ubiquitinyl-[E1 ubiquitin-activating enzyme]-L-cysteine + [acceptor protein]-N-terminal-amino acid = [E1 ubiquitin-activating enzyme]-L-cysteine + N-terminal-ubiquitinyl-[acceptor protein].</text>
        <dbReference type="EC" id="2.3.2.25"/>
    </reaction>
</comment>
<evidence type="ECO:0000256" key="3">
    <source>
        <dbReference type="ARBA" id="ARBA00022679"/>
    </source>
</evidence>
<accession>A0AAV2HD28</accession>
<dbReference type="SMART" id="SM00212">
    <property type="entry name" value="UBCc"/>
    <property type="match status" value="1"/>
</dbReference>
<dbReference type="GO" id="GO:0016567">
    <property type="term" value="P:protein ubiquitination"/>
    <property type="evidence" value="ECO:0007669"/>
    <property type="project" value="UniProtKB-ARBA"/>
</dbReference>
<evidence type="ECO:0000256" key="1">
    <source>
        <dbReference type="ARBA" id="ARBA00000485"/>
    </source>
</evidence>
<dbReference type="FunFam" id="3.10.110.10:FF:000022">
    <property type="entry name" value="Ubiquitin-conjugating enzyme E2 W"/>
    <property type="match status" value="1"/>
</dbReference>
<dbReference type="AlphaFoldDB" id="A0AAV2HD28"/>
<protein>
    <recommendedName>
        <fullName evidence="7">N-terminal E2 ubiquitin-conjugating enzyme</fullName>
        <ecNumber evidence="2">2.3.2.23</ecNumber>
        <ecNumber evidence="6">2.3.2.25</ecNumber>
    </recommendedName>
</protein>
<keyword evidence="4" id="KW-0833">Ubl conjugation pathway</keyword>